<comment type="subcellular location">
    <subcellularLocation>
        <location evidence="1">Cytoplasm</location>
        <location evidence="1">Cytoskeleton</location>
        <location evidence="1">Cilium axoneme</location>
    </subcellularLocation>
</comment>
<evidence type="ECO:0000256" key="1">
    <source>
        <dbReference type="ARBA" id="ARBA00004430"/>
    </source>
</evidence>
<evidence type="ECO:0000256" key="9">
    <source>
        <dbReference type="ARBA" id="ARBA00023662"/>
    </source>
</evidence>
<dbReference type="Proteomes" id="UP000261540">
    <property type="component" value="Unplaced"/>
</dbReference>
<evidence type="ECO:0000313" key="10">
    <source>
        <dbReference type="Ensembl" id="ENSPKIP00000015074.1"/>
    </source>
</evidence>
<dbReference type="InterPro" id="IPR036322">
    <property type="entry name" value="WD40_repeat_dom_sf"/>
</dbReference>
<dbReference type="InterPro" id="IPR015943">
    <property type="entry name" value="WD40/YVTN_repeat-like_dom_sf"/>
</dbReference>
<keyword evidence="4" id="KW-0677">Repeat</keyword>
<evidence type="ECO:0000256" key="5">
    <source>
        <dbReference type="ARBA" id="ARBA00023054"/>
    </source>
</evidence>
<name>A0A3B3R9V8_9TELE</name>
<dbReference type="GeneTree" id="ENSGT00530000064714"/>
<evidence type="ECO:0000256" key="7">
    <source>
        <dbReference type="ARBA" id="ARBA00023273"/>
    </source>
</evidence>
<dbReference type="AlphaFoldDB" id="A0A3B3R9V8"/>
<sequence>FTACGFRSIVAFSEHKLNPSIFVYTYPELLLKSELKGSAELDYTSLALSDAGPYLACCSSIPDLTLTLWDWETAVPLCSKTLAGKEVRDLTFNPMNWNQMCTTSASAIRIWSVEKCDNEISLPAADGSEIECVSNLRRDTGGKFSYYGPLMPISAIAGLVGDEAETFVPVEQERARLCPSAICWTASSELYVGCKNGHLLKVHPDNKSVSILVDSKCNATGTEVQVKQQWDLKEPIRKMCISPDYDILYLLSHPYKMENLSEKYMGIYFSPPHCPILAPYQVLEGLLKHHVRALWSLCPQVTGLACCPLAQYAAVGTRSGHVLFVDLTQTQGPRVVHRHWLYHSALQHLVYVFMWEHLCRAHMAA</sequence>
<keyword evidence="5" id="KW-0175">Coiled coil</keyword>
<keyword evidence="7" id="KW-0966">Cell projection</keyword>
<dbReference type="GO" id="GO:0005930">
    <property type="term" value="C:axoneme"/>
    <property type="evidence" value="ECO:0007669"/>
    <property type="project" value="UniProtKB-SubCell"/>
</dbReference>
<keyword evidence="6" id="KW-0206">Cytoskeleton</keyword>
<dbReference type="PANTHER" id="PTHR14885:SF1">
    <property type="entry name" value="CILIA- AND FLAGELLA-ASSOCIATED PROTEIN 43"/>
    <property type="match status" value="1"/>
</dbReference>
<evidence type="ECO:0000256" key="3">
    <source>
        <dbReference type="ARBA" id="ARBA00022574"/>
    </source>
</evidence>
<accession>A0A3B3R9V8</accession>
<reference evidence="10" key="2">
    <citation type="submission" date="2025-09" db="UniProtKB">
        <authorList>
            <consortium name="Ensembl"/>
        </authorList>
    </citation>
    <scope>IDENTIFICATION</scope>
</reference>
<evidence type="ECO:0000256" key="4">
    <source>
        <dbReference type="ARBA" id="ARBA00022737"/>
    </source>
</evidence>
<comment type="similarity">
    <text evidence="8">Belongs to the CFAP43 family.</text>
</comment>
<evidence type="ECO:0000256" key="2">
    <source>
        <dbReference type="ARBA" id="ARBA00022490"/>
    </source>
</evidence>
<keyword evidence="3" id="KW-0853">WD repeat</keyword>
<dbReference type="SUPFAM" id="SSF50978">
    <property type="entry name" value="WD40 repeat-like"/>
    <property type="match status" value="1"/>
</dbReference>
<proteinExistence type="inferred from homology"/>
<protein>
    <recommendedName>
        <fullName evidence="9">Cilia- and flagella-associated protein 43</fullName>
    </recommendedName>
</protein>
<evidence type="ECO:0000256" key="8">
    <source>
        <dbReference type="ARBA" id="ARBA00023605"/>
    </source>
</evidence>
<dbReference type="PANTHER" id="PTHR14885">
    <property type="entry name" value="CILIA- AND FLAGELLA-ASSOCIATED PROTEIN 43-RELATED"/>
    <property type="match status" value="1"/>
</dbReference>
<dbReference type="GO" id="GO:0007288">
    <property type="term" value="P:sperm axoneme assembly"/>
    <property type="evidence" value="ECO:0007669"/>
    <property type="project" value="TreeGrafter"/>
</dbReference>
<dbReference type="STRING" id="1676925.ENSPKIP00000015074"/>
<keyword evidence="11" id="KW-1185">Reference proteome</keyword>
<reference evidence="10" key="1">
    <citation type="submission" date="2025-08" db="UniProtKB">
        <authorList>
            <consortium name="Ensembl"/>
        </authorList>
    </citation>
    <scope>IDENTIFICATION</scope>
</reference>
<dbReference type="Ensembl" id="ENSPKIT00000039532.1">
    <property type="protein sequence ID" value="ENSPKIP00000015074.1"/>
    <property type="gene ID" value="ENSPKIG00000001908.1"/>
</dbReference>
<keyword evidence="2" id="KW-0963">Cytoplasm</keyword>
<evidence type="ECO:0000313" key="11">
    <source>
        <dbReference type="Proteomes" id="UP000261540"/>
    </source>
</evidence>
<evidence type="ECO:0000256" key="6">
    <source>
        <dbReference type="ARBA" id="ARBA00023212"/>
    </source>
</evidence>
<dbReference type="Gene3D" id="2.130.10.10">
    <property type="entry name" value="YVTN repeat-like/Quinoprotein amine dehydrogenase"/>
    <property type="match status" value="1"/>
</dbReference>
<organism evidence="10 11">
    <name type="scientific">Paramormyrops kingsleyae</name>
    <dbReference type="NCBI Taxonomy" id="1676925"/>
    <lineage>
        <taxon>Eukaryota</taxon>
        <taxon>Metazoa</taxon>
        <taxon>Chordata</taxon>
        <taxon>Craniata</taxon>
        <taxon>Vertebrata</taxon>
        <taxon>Euteleostomi</taxon>
        <taxon>Actinopterygii</taxon>
        <taxon>Neopterygii</taxon>
        <taxon>Teleostei</taxon>
        <taxon>Osteoglossocephala</taxon>
        <taxon>Osteoglossomorpha</taxon>
        <taxon>Osteoglossiformes</taxon>
        <taxon>Mormyridae</taxon>
        <taxon>Paramormyrops</taxon>
    </lineage>
</organism>